<keyword evidence="3" id="KW-1185">Reference proteome</keyword>
<feature type="region of interest" description="Disordered" evidence="1">
    <location>
        <begin position="453"/>
        <end position="595"/>
    </location>
</feature>
<feature type="region of interest" description="Disordered" evidence="1">
    <location>
        <begin position="1"/>
        <end position="45"/>
    </location>
</feature>
<feature type="compositionally biased region" description="Acidic residues" evidence="1">
    <location>
        <begin position="153"/>
        <end position="165"/>
    </location>
</feature>
<reference evidence="2" key="1">
    <citation type="submission" date="2022-02" db="EMBL/GenBank/DDBJ databases">
        <title>Atlantic sturgeon de novo genome assembly.</title>
        <authorList>
            <person name="Stock M."/>
            <person name="Klopp C."/>
            <person name="Guiguen Y."/>
            <person name="Cabau C."/>
            <person name="Parinello H."/>
            <person name="Santidrian Yebra-Pimentel E."/>
            <person name="Kuhl H."/>
            <person name="Dirks R.P."/>
            <person name="Guessner J."/>
            <person name="Wuertz S."/>
            <person name="Du K."/>
            <person name="Schartl M."/>
        </authorList>
    </citation>
    <scope>NUCLEOTIDE SEQUENCE</scope>
    <source>
        <strain evidence="2">STURGEONOMICS-FGT-2020</strain>
        <tissue evidence="2">Whole blood</tissue>
    </source>
</reference>
<comment type="caution">
    <text evidence="2">The sequence shown here is derived from an EMBL/GenBank/DDBJ whole genome shotgun (WGS) entry which is preliminary data.</text>
</comment>
<protein>
    <submittedName>
        <fullName evidence="2">Uncharacterized protein</fullName>
    </submittedName>
</protein>
<dbReference type="EMBL" id="JAGXEW010000057">
    <property type="protein sequence ID" value="KAK1150625.1"/>
    <property type="molecule type" value="Genomic_DNA"/>
</dbReference>
<feature type="region of interest" description="Disordered" evidence="1">
    <location>
        <begin position="142"/>
        <end position="239"/>
    </location>
</feature>
<feature type="compositionally biased region" description="Basic and acidic residues" evidence="1">
    <location>
        <begin position="484"/>
        <end position="504"/>
    </location>
</feature>
<feature type="compositionally biased region" description="Acidic residues" evidence="1">
    <location>
        <begin position="17"/>
        <end position="33"/>
    </location>
</feature>
<feature type="compositionally biased region" description="Basic and acidic residues" evidence="1">
    <location>
        <begin position="647"/>
        <end position="659"/>
    </location>
</feature>
<dbReference type="AlphaFoldDB" id="A0AAD8CG60"/>
<dbReference type="Proteomes" id="UP001230051">
    <property type="component" value="Unassembled WGS sequence"/>
</dbReference>
<evidence type="ECO:0000313" key="2">
    <source>
        <dbReference type="EMBL" id="KAK1150625.1"/>
    </source>
</evidence>
<name>A0AAD8CG60_ACIOX</name>
<feature type="compositionally biased region" description="Basic and acidic residues" evidence="1">
    <location>
        <begin position="534"/>
        <end position="572"/>
    </location>
</feature>
<organism evidence="2 3">
    <name type="scientific">Acipenser oxyrinchus oxyrinchus</name>
    <dbReference type="NCBI Taxonomy" id="40147"/>
    <lineage>
        <taxon>Eukaryota</taxon>
        <taxon>Metazoa</taxon>
        <taxon>Chordata</taxon>
        <taxon>Craniata</taxon>
        <taxon>Vertebrata</taxon>
        <taxon>Euteleostomi</taxon>
        <taxon>Actinopterygii</taxon>
        <taxon>Chondrostei</taxon>
        <taxon>Acipenseriformes</taxon>
        <taxon>Acipenseridae</taxon>
        <taxon>Acipenser</taxon>
    </lineage>
</organism>
<accession>A0AAD8CG60</accession>
<evidence type="ECO:0000313" key="3">
    <source>
        <dbReference type="Proteomes" id="UP001230051"/>
    </source>
</evidence>
<sequence>MEAAGSGHSGRGSSISSEEEEEHPEEEEEEEEYMDMRGDIERPSELPLDFLDTFGFLDDDMMDTGEGAAQFEEFSVEPPCYEDEDCCSFSSEMYKPPPSLPSQINQLNQFKTESDSDEDVQFYSLPDYLDRPDLRIWETDTPVAARIDHETDQLEDTGDPAEENDQTAPPDTLDLQASRGQSDEGVKPTSGPGDEGRGQCAGDAAAGTPVQDSETSYTCGEMRAIDLNSRDPPEEPSDASLLLRSTETSDMQSFVESSRGCPTEAQIESVAGLESGSPLCSTDVLQLAQDPDADLQGDSTAVLEASEMPAEGNTDGKQLRVEPEGVVQPKGSGVDEGPIGDPEKLLGNQEALPEILQDDETGGVCKEDEKQAVASYEDSKDGLSKVRVFVHSLVDHCLASIETHGKNACSEMGSVLVGKTEILGNELSLAEADPVKQMDVEVDSVEEVIMEEGGGSEAEGVDGTGDHETGGMVQEVGVGGSSDGRGDAEEIEEGFTREMKEAAGKPEGLGEATEVEMKESGGAGGEMGVASAKVGDDQTGSEKEGVEGDGSKHSREREDSEIQSEARLEGMEGARMQVVASTPTKPRPKLYQAKSVPVVAPKPQFSKLPPALKIKHQLHQQELQSQLPGSEGESEGRGKNRWSFGGREGEAEGEGERGKRNGASPGASRSFDEAVARARDRHCTLKVWRIQACGEQSSLQALPKQLRHSHC</sequence>
<feature type="compositionally biased region" description="Basic and acidic residues" evidence="1">
    <location>
        <begin position="34"/>
        <end position="44"/>
    </location>
</feature>
<feature type="non-terminal residue" evidence="2">
    <location>
        <position position="1"/>
    </location>
</feature>
<proteinExistence type="predicted"/>
<evidence type="ECO:0000256" key="1">
    <source>
        <dbReference type="SAM" id="MobiDB-lite"/>
    </source>
</evidence>
<gene>
    <name evidence="2" type="ORF">AOXY_G33644</name>
</gene>
<feature type="region of interest" description="Disordered" evidence="1">
    <location>
        <begin position="613"/>
        <end position="676"/>
    </location>
</feature>